<feature type="domain" description="UDENN" evidence="2">
    <location>
        <begin position="143"/>
        <end position="545"/>
    </location>
</feature>
<dbReference type="PANTHER" id="PTHR15288">
    <property type="entry name" value="DENN DOMAIN-CONTAINING PROTEIN 2"/>
    <property type="match status" value="1"/>
</dbReference>
<dbReference type="SMART" id="SM00799">
    <property type="entry name" value="DENN"/>
    <property type="match status" value="1"/>
</dbReference>
<evidence type="ECO:0000259" key="2">
    <source>
        <dbReference type="PROSITE" id="PS50211"/>
    </source>
</evidence>
<dbReference type="PROSITE" id="PS50211">
    <property type="entry name" value="DENN"/>
    <property type="match status" value="1"/>
</dbReference>
<dbReference type="InterPro" id="IPR001194">
    <property type="entry name" value="cDENN_dom"/>
</dbReference>
<feature type="compositionally biased region" description="Low complexity" evidence="1">
    <location>
        <begin position="85"/>
        <end position="98"/>
    </location>
</feature>
<dbReference type="InterPro" id="IPR043153">
    <property type="entry name" value="DENN_C"/>
</dbReference>
<proteinExistence type="predicted"/>
<dbReference type="InterPro" id="IPR051942">
    <property type="entry name" value="DENN_domain_containing_2"/>
</dbReference>
<name>A0AAE0FK17_9CHLO</name>
<dbReference type="Proteomes" id="UP001190700">
    <property type="component" value="Unassembled WGS sequence"/>
</dbReference>
<reference evidence="3 4" key="1">
    <citation type="journal article" date="2015" name="Genome Biol. Evol.">
        <title>Comparative Genomics of a Bacterivorous Green Alga Reveals Evolutionary Causalities and Consequences of Phago-Mixotrophic Mode of Nutrition.</title>
        <authorList>
            <person name="Burns J.A."/>
            <person name="Paasch A."/>
            <person name="Narechania A."/>
            <person name="Kim E."/>
        </authorList>
    </citation>
    <scope>NUCLEOTIDE SEQUENCE [LARGE SCALE GENOMIC DNA]</scope>
    <source>
        <strain evidence="3 4">PLY_AMNH</strain>
    </source>
</reference>
<keyword evidence="4" id="KW-1185">Reference proteome</keyword>
<feature type="compositionally biased region" description="Low complexity" evidence="1">
    <location>
        <begin position="105"/>
        <end position="120"/>
    </location>
</feature>
<dbReference type="AlphaFoldDB" id="A0AAE0FK17"/>
<dbReference type="EMBL" id="LGRX02017705">
    <property type="protein sequence ID" value="KAK3260451.1"/>
    <property type="molecule type" value="Genomic_DNA"/>
</dbReference>
<accession>A0AAE0FK17</accession>
<dbReference type="InterPro" id="IPR037516">
    <property type="entry name" value="Tripartite_DENN"/>
</dbReference>
<feature type="region of interest" description="Disordered" evidence="1">
    <location>
        <begin position="73"/>
        <end position="149"/>
    </location>
</feature>
<feature type="region of interest" description="Disordered" evidence="1">
    <location>
        <begin position="187"/>
        <end position="220"/>
    </location>
</feature>
<evidence type="ECO:0000256" key="1">
    <source>
        <dbReference type="SAM" id="MobiDB-lite"/>
    </source>
</evidence>
<feature type="compositionally biased region" description="Low complexity" evidence="1">
    <location>
        <begin position="135"/>
        <end position="145"/>
    </location>
</feature>
<gene>
    <name evidence="3" type="ORF">CYMTET_30589</name>
</gene>
<dbReference type="Gene3D" id="3.40.50.11500">
    <property type="match status" value="1"/>
</dbReference>
<protein>
    <recommendedName>
        <fullName evidence="2">UDENN domain-containing protein</fullName>
    </recommendedName>
</protein>
<dbReference type="PANTHER" id="PTHR15288:SF0">
    <property type="entry name" value="UDENN DOMAIN-CONTAINING PROTEIN"/>
    <property type="match status" value="1"/>
</dbReference>
<comment type="caution">
    <text evidence="3">The sequence shown here is derived from an EMBL/GenBank/DDBJ whole genome shotgun (WGS) entry which is preliminary data.</text>
</comment>
<evidence type="ECO:0000313" key="3">
    <source>
        <dbReference type="EMBL" id="KAK3260451.1"/>
    </source>
</evidence>
<organism evidence="3 4">
    <name type="scientific">Cymbomonas tetramitiformis</name>
    <dbReference type="NCBI Taxonomy" id="36881"/>
    <lineage>
        <taxon>Eukaryota</taxon>
        <taxon>Viridiplantae</taxon>
        <taxon>Chlorophyta</taxon>
        <taxon>Pyramimonadophyceae</taxon>
        <taxon>Pyramimonadales</taxon>
        <taxon>Pyramimonadaceae</taxon>
        <taxon>Cymbomonas</taxon>
    </lineage>
</organism>
<sequence>MVSAATAAGYQLPSMGPLSRYSISAPRCYCLLTRLPFFELHFEVLHMLLAQERLFRIQACVDEMASLKSPARPLLLNISPPPSPEMEASSGAGSSGSAPPKLFHSNSTPSSPSSSVPSTPLNEGSSSHRPHGESTTPPKATPATPSNENFDIEGVEMATPSNWGRNPPQGEDLSFAGQIPREKHCYSAVESRATGSRGTAAPRFRSGLKEEDPSNSPQRADRLGAPLCILTLRMTNGEGLADEALEELANKYAGTSDALRVLKQYQELALPPPGAPTTFKPLDHMPSIRYQRWLPPPPQSISSYDPLEYLKREEAAAMECWTVSAVCQALSLDNLLHLITGAMLERQMVVVCPNIGVLSAVVLSLIPMLRPFMWQSLMLPALPSTMLSFLDAPVPFVVGVPHKSAEVRMQCAKLCRINVYKDAVKMVSSPPLPRRSELAATLKPLYDRVRATEASRRVHPLQDVTQEQQQAVHNLLEALQGYLLSLCSRQREHAITEVQNNDKVSILLKDSFVESFPKAERPFMRIFVETQMFTVYSDDVLHNPA</sequence>
<dbReference type="Pfam" id="PF02141">
    <property type="entry name" value="DENN"/>
    <property type="match status" value="1"/>
</dbReference>
<evidence type="ECO:0000313" key="4">
    <source>
        <dbReference type="Proteomes" id="UP001190700"/>
    </source>
</evidence>